<keyword evidence="1" id="KW-0175">Coiled coil</keyword>
<comment type="caution">
    <text evidence="3">The sequence shown here is derived from an EMBL/GenBank/DDBJ whole genome shotgun (WGS) entry which is preliminary data.</text>
</comment>
<name>X1KVK5_9ZZZZ</name>
<evidence type="ECO:0000313" key="3">
    <source>
        <dbReference type="EMBL" id="GAH85978.1"/>
    </source>
</evidence>
<gene>
    <name evidence="3" type="ORF">S03H2_59910</name>
</gene>
<dbReference type="Pfam" id="PF17253">
    <property type="entry name" value="DUF5320"/>
    <property type="match status" value="1"/>
</dbReference>
<dbReference type="EMBL" id="BARU01038561">
    <property type="protein sequence ID" value="GAH85978.1"/>
    <property type="molecule type" value="Genomic_DNA"/>
</dbReference>
<sequence>MPGFDRTGPLGQGPLTGRGLGPCGTGIGFRRGFGRGFGRRVRFTPIMEKVTLNKDEEKKILEEELKELKLDRVEIEKRLKELK</sequence>
<reference evidence="3" key="1">
    <citation type="journal article" date="2014" name="Front. Microbiol.">
        <title>High frequency of phylogenetically diverse reductive dehalogenase-homologous genes in deep subseafloor sedimentary metagenomes.</title>
        <authorList>
            <person name="Kawai M."/>
            <person name="Futagami T."/>
            <person name="Toyoda A."/>
            <person name="Takaki Y."/>
            <person name="Nishi S."/>
            <person name="Hori S."/>
            <person name="Arai W."/>
            <person name="Tsubouchi T."/>
            <person name="Morono Y."/>
            <person name="Uchiyama I."/>
            <person name="Ito T."/>
            <person name="Fujiyama A."/>
            <person name="Inagaki F."/>
            <person name="Takami H."/>
        </authorList>
    </citation>
    <scope>NUCLEOTIDE SEQUENCE</scope>
    <source>
        <strain evidence="3">Expedition CK06-06</strain>
    </source>
</reference>
<feature type="coiled-coil region" evidence="1">
    <location>
        <begin position="47"/>
        <end position="78"/>
    </location>
</feature>
<dbReference type="AlphaFoldDB" id="X1KVK5"/>
<evidence type="ECO:0000256" key="1">
    <source>
        <dbReference type="SAM" id="Coils"/>
    </source>
</evidence>
<feature type="compositionally biased region" description="Gly residues" evidence="2">
    <location>
        <begin position="10"/>
        <end position="22"/>
    </location>
</feature>
<evidence type="ECO:0000256" key="2">
    <source>
        <dbReference type="SAM" id="MobiDB-lite"/>
    </source>
</evidence>
<evidence type="ECO:0008006" key="4">
    <source>
        <dbReference type="Google" id="ProtNLM"/>
    </source>
</evidence>
<organism evidence="3">
    <name type="scientific">marine sediment metagenome</name>
    <dbReference type="NCBI Taxonomy" id="412755"/>
    <lineage>
        <taxon>unclassified sequences</taxon>
        <taxon>metagenomes</taxon>
        <taxon>ecological metagenomes</taxon>
    </lineage>
</organism>
<dbReference type="InterPro" id="IPR035205">
    <property type="entry name" value="DUF5320"/>
</dbReference>
<feature type="region of interest" description="Disordered" evidence="2">
    <location>
        <begin position="1"/>
        <end position="22"/>
    </location>
</feature>
<protein>
    <recommendedName>
        <fullName evidence="4">DUF5320 domain-containing protein</fullName>
    </recommendedName>
</protein>
<accession>X1KVK5</accession>
<proteinExistence type="predicted"/>